<feature type="binding site" evidence="6">
    <location>
        <begin position="14"/>
        <end position="16"/>
    </location>
    <ligand>
        <name>NAD(+)</name>
        <dbReference type="ChEBI" id="CHEBI:57540"/>
    </ligand>
</feature>
<feature type="active site" description="Proton acceptor" evidence="6">
    <location>
        <position position="54"/>
    </location>
</feature>
<dbReference type="EMBL" id="SIJK02000026">
    <property type="protein sequence ID" value="MBP1466926.1"/>
    <property type="molecule type" value="Genomic_DNA"/>
</dbReference>
<gene>
    <name evidence="8" type="ORF">EYB53_014520</name>
</gene>
<evidence type="ECO:0000256" key="5">
    <source>
        <dbReference type="ARBA" id="ARBA00023125"/>
    </source>
</evidence>
<name>A0ABS4DBW3_9CHLR</name>
<sequence length="257" mass="29906">MCIPNHLCNRYAYHFTVIDNLSTILRHGLLATNEKLHRRMPHTAIADQNIQKRRARTNVSCPPGGKVHDYVPFYFCTRSPMLWRVLENKWAEQRDIIYIVVHITIIEQVFCVFTDASANTNSPPNFYNKPGDLMKIDWDAVDTWRWASKYDRPGCVPVRQAKQAELLVHKSVSSELFAKIVVRSEHERSQVCQEYWRLGITPPDIEVDSGDFYFSDLDETRAIHRSSDYYIDSDFASLIQTYEEEIEHDLAASSGYR</sequence>
<dbReference type="Pfam" id="PF14487">
    <property type="entry name" value="DarT"/>
    <property type="match status" value="1"/>
</dbReference>
<keyword evidence="3 6" id="KW-0808">Transferase</keyword>
<feature type="domain" description="DarT" evidence="7">
    <location>
        <begin position="10"/>
        <end position="213"/>
    </location>
</feature>
<evidence type="ECO:0000256" key="4">
    <source>
        <dbReference type="ARBA" id="ARBA00022695"/>
    </source>
</evidence>
<keyword evidence="1 6" id="KW-1277">Toxin-antitoxin system</keyword>
<keyword evidence="9" id="KW-1185">Reference proteome</keyword>
<evidence type="ECO:0000256" key="6">
    <source>
        <dbReference type="PROSITE-ProRule" id="PRU01362"/>
    </source>
</evidence>
<dbReference type="Proteomes" id="UP001193081">
    <property type="component" value="Unassembled WGS sequence"/>
</dbReference>
<keyword evidence="2 6" id="KW-0328">Glycosyltransferase</keyword>
<dbReference type="RefSeq" id="WP_135479158.1">
    <property type="nucleotide sequence ID" value="NZ_SIJK02000026.1"/>
</dbReference>
<evidence type="ECO:0000256" key="1">
    <source>
        <dbReference type="ARBA" id="ARBA00022649"/>
    </source>
</evidence>
<feature type="binding site" evidence="6">
    <location>
        <position position="54"/>
    </location>
    <ligand>
        <name>NAD(+)</name>
        <dbReference type="ChEBI" id="CHEBI:57540"/>
    </ligand>
</feature>
<evidence type="ECO:0000313" key="8">
    <source>
        <dbReference type="EMBL" id="MBP1466926.1"/>
    </source>
</evidence>
<comment type="caution">
    <text evidence="8">The sequence shown here is derived from an EMBL/GenBank/DDBJ whole genome shotgun (WGS) entry which is preliminary data.</text>
</comment>
<proteinExistence type="inferred from homology"/>
<organism evidence="8 9">
    <name type="scientific">Candidatus Chloroploca mongolica</name>
    <dbReference type="NCBI Taxonomy" id="2528176"/>
    <lineage>
        <taxon>Bacteria</taxon>
        <taxon>Bacillati</taxon>
        <taxon>Chloroflexota</taxon>
        <taxon>Chloroflexia</taxon>
        <taxon>Chloroflexales</taxon>
        <taxon>Chloroflexineae</taxon>
        <taxon>Oscillochloridaceae</taxon>
        <taxon>Candidatus Chloroploca</taxon>
    </lineage>
</organism>
<protein>
    <submittedName>
        <fullName evidence="8">DUF4433 domain-containing protein</fullName>
    </submittedName>
</protein>
<dbReference type="InterPro" id="IPR029494">
    <property type="entry name" value="DarT"/>
</dbReference>
<comment type="similarity">
    <text evidence="6">Belongs to the DarT ADP-ribosyltransferase family.</text>
</comment>
<keyword evidence="5 6" id="KW-0238">DNA-binding</keyword>
<comment type="caution">
    <text evidence="6">Lacks conserved residue(s) required for the propagation of feature annotation.</text>
</comment>
<reference evidence="8 9" key="1">
    <citation type="submission" date="2021-03" db="EMBL/GenBank/DDBJ databases">
        <authorList>
            <person name="Grouzdev D.S."/>
        </authorList>
    </citation>
    <scope>NUCLEOTIDE SEQUENCE [LARGE SCALE GENOMIC DNA]</scope>
    <source>
        <strain evidence="8 9">M50-1</strain>
    </source>
</reference>
<feature type="active site" evidence="6">
    <location>
        <position position="165"/>
    </location>
</feature>
<evidence type="ECO:0000313" key="9">
    <source>
        <dbReference type="Proteomes" id="UP001193081"/>
    </source>
</evidence>
<evidence type="ECO:0000259" key="7">
    <source>
        <dbReference type="PROSITE" id="PS52018"/>
    </source>
</evidence>
<comment type="catalytic activity">
    <reaction evidence="6">
        <text>a thymidine in DNA + NAD(+) = an N-(ADP-alpha-D-ribosyl)-thymidine in DNA + nicotinamide + H(+)</text>
        <dbReference type="Rhea" id="RHEA:71651"/>
        <dbReference type="Rhea" id="RHEA-COMP:13556"/>
        <dbReference type="Rhea" id="RHEA-COMP:18051"/>
        <dbReference type="ChEBI" id="CHEBI:15378"/>
        <dbReference type="ChEBI" id="CHEBI:17154"/>
        <dbReference type="ChEBI" id="CHEBI:57540"/>
        <dbReference type="ChEBI" id="CHEBI:137386"/>
        <dbReference type="ChEBI" id="CHEBI:191199"/>
    </reaction>
</comment>
<accession>A0ABS4DBW3</accession>
<evidence type="ECO:0000256" key="3">
    <source>
        <dbReference type="ARBA" id="ARBA00022679"/>
    </source>
</evidence>
<evidence type="ECO:0000256" key="2">
    <source>
        <dbReference type="ARBA" id="ARBA00022676"/>
    </source>
</evidence>
<dbReference type="PROSITE" id="PS52018">
    <property type="entry name" value="DART"/>
    <property type="match status" value="1"/>
</dbReference>
<keyword evidence="4 6" id="KW-0548">Nucleotidyltransferase</keyword>